<dbReference type="PROSITE" id="PS50920">
    <property type="entry name" value="SOLCAR"/>
    <property type="match status" value="3"/>
</dbReference>
<dbReference type="Gene3D" id="1.10.238.10">
    <property type="entry name" value="EF-hand"/>
    <property type="match status" value="2"/>
</dbReference>
<evidence type="ECO:0000256" key="10">
    <source>
        <dbReference type="ARBA" id="ARBA00023136"/>
    </source>
</evidence>
<accession>A0A8K0F0Y5</accession>
<sequence>MLRRALFQARNASRVAFAHSRASRNVSKAAVATFAAAAAVGVGVGTVVLQAEAQAADRRPQREFVSKLRRIFEIFASQTVDGKPYMTLDDFLKSMIAEPDGHKDESFDTSDSHLRLLFNYASRDRTGLINFSEYVLLFKLLTTPESEFEIAFVLFDLDGKGTVTKDEFKRVISANKSGFLADFDFDCELMRRFFGSSGSGNLSFSQFSQFLKEFKNEMVRQEFDRYDHDRDGRISGQDFASILTSYVEKDRIPDYIKSNIDAFAKSNLSKQSVTFAEFLAFNNFLKNLDLFAETLRKKAFANDGNTISKREFVRFVREKTGVALSQMEADTIFSIFGDGSDNLSDKNYNDLVSIMRDRAQRNQTSWIAKAESIEDSDIKDVQQQMDTAVAPVETASVTPVSIVPASVVPQLPVPSATPMPGTESASIAFWAKAAIKLYEGARSFLMGSIAGMIGATVVYPIDVVKTLLQSTQGHLYSGAIDCFRKTYSERGFTGMYKGLGPQLVGVGPEKAIKLVVNDALRSALEDKENPGKLSLPMEIIAGGSAGGCQVIFTNPLEIVKIRLQMQSKSLAGGEPFVPKSAMQIVRELGPLGLYKGAGACLLRDVPFSAIYFPLYAHLKSLFINEKTGTIPSHYLLISGTMAGAVSAWSATPADVIKTRLQQAARKGDVVYTGLMDCARQVYAAEGYRVFFKGATMRVFRSAPQFGTTLLAYELLQGMFGTPKPVLVPVPGAPGETMVVNQPKATLVANVPVSEDEIAELRAFVRRRFLGTVHDIGIPKAVPEDKK</sequence>
<evidence type="ECO:0000256" key="5">
    <source>
        <dbReference type="ARBA" id="ARBA00022737"/>
    </source>
</evidence>
<evidence type="ECO:0000313" key="15">
    <source>
        <dbReference type="Proteomes" id="UP000799049"/>
    </source>
</evidence>
<dbReference type="EMBL" id="VRVR01000018">
    <property type="protein sequence ID" value="KAF0852751.1"/>
    <property type="molecule type" value="Genomic_DNA"/>
</dbReference>
<evidence type="ECO:0000313" key="14">
    <source>
        <dbReference type="EMBL" id="KAF0852751.1"/>
    </source>
</evidence>
<dbReference type="SUPFAM" id="SSF103506">
    <property type="entry name" value="Mitochondrial carrier"/>
    <property type="match status" value="1"/>
</dbReference>
<comment type="similarity">
    <text evidence="2">Belongs to the mitochondrial carrier (TC 2.A.29) family.</text>
</comment>
<keyword evidence="3" id="KW-0813">Transport</keyword>
<feature type="domain" description="EF-hand" evidence="13">
    <location>
        <begin position="214"/>
        <end position="249"/>
    </location>
</feature>
<dbReference type="Gene3D" id="1.50.40.10">
    <property type="entry name" value="Mitochondrial carrier domain"/>
    <property type="match status" value="1"/>
</dbReference>
<evidence type="ECO:0000256" key="11">
    <source>
        <dbReference type="ARBA" id="ARBA00038674"/>
    </source>
</evidence>
<evidence type="ECO:0000256" key="12">
    <source>
        <dbReference type="PROSITE-ProRule" id="PRU00282"/>
    </source>
</evidence>
<dbReference type="Proteomes" id="UP000799049">
    <property type="component" value="Unassembled WGS sequence"/>
</dbReference>
<keyword evidence="5" id="KW-0677">Repeat</keyword>
<dbReference type="SMART" id="SM00054">
    <property type="entry name" value="EFh"/>
    <property type="match status" value="3"/>
</dbReference>
<proteinExistence type="inferred from homology"/>
<dbReference type="PROSITE" id="PS00018">
    <property type="entry name" value="EF_HAND_1"/>
    <property type="match status" value="1"/>
</dbReference>
<keyword evidence="9" id="KW-0496">Mitochondrion</keyword>
<dbReference type="PANTHER" id="PTHR45678">
    <property type="entry name" value="MITOCHONDRIAL 2-OXODICARBOXYLATE CARRIER 1-RELATED"/>
    <property type="match status" value="1"/>
</dbReference>
<evidence type="ECO:0000256" key="7">
    <source>
        <dbReference type="ARBA" id="ARBA00022837"/>
    </source>
</evidence>
<keyword evidence="15" id="KW-1185">Reference proteome</keyword>
<dbReference type="Pfam" id="PF13202">
    <property type="entry name" value="EF-hand_5"/>
    <property type="match status" value="2"/>
</dbReference>
<keyword evidence="10 12" id="KW-0472">Membrane</keyword>
<dbReference type="GO" id="GO:0005313">
    <property type="term" value="F:L-glutamate transmembrane transporter activity"/>
    <property type="evidence" value="ECO:0007669"/>
    <property type="project" value="TreeGrafter"/>
</dbReference>
<dbReference type="InterPro" id="IPR018247">
    <property type="entry name" value="EF_Hand_1_Ca_BS"/>
</dbReference>
<dbReference type="AlphaFoldDB" id="A0A8K0F0Y5"/>
<evidence type="ECO:0000256" key="1">
    <source>
        <dbReference type="ARBA" id="ARBA00004448"/>
    </source>
</evidence>
<dbReference type="GO" id="GO:0043490">
    <property type="term" value="P:malate-aspartate shuttle"/>
    <property type="evidence" value="ECO:0007669"/>
    <property type="project" value="TreeGrafter"/>
</dbReference>
<dbReference type="OrthoDB" id="2161at2759"/>
<keyword evidence="8" id="KW-1133">Transmembrane helix</keyword>
<dbReference type="InterPro" id="IPR018108">
    <property type="entry name" value="MCP_transmembrane"/>
</dbReference>
<dbReference type="InterPro" id="IPR023395">
    <property type="entry name" value="MCP_dom_sf"/>
</dbReference>
<dbReference type="PROSITE" id="PS50222">
    <property type="entry name" value="EF_HAND_2"/>
    <property type="match status" value="2"/>
</dbReference>
<evidence type="ECO:0000256" key="6">
    <source>
        <dbReference type="ARBA" id="ARBA00022792"/>
    </source>
</evidence>
<dbReference type="InterPro" id="IPR011992">
    <property type="entry name" value="EF-hand-dom_pair"/>
</dbReference>
<comment type="subcellular location">
    <subcellularLocation>
        <location evidence="1">Mitochondrion inner membrane</location>
        <topology evidence="1">Multi-pass membrane protein</topology>
    </subcellularLocation>
</comment>
<evidence type="ECO:0000256" key="9">
    <source>
        <dbReference type="ARBA" id="ARBA00023128"/>
    </source>
</evidence>
<protein>
    <submittedName>
        <fullName evidence="14">Mitochondrial solute carrier family 25 (Mitochondrial aspartate/glutamate transporter) member 12/13</fullName>
    </submittedName>
</protein>
<organism evidence="14 15">
    <name type="scientific">Andalucia godoyi</name>
    <name type="common">Flagellate</name>
    <dbReference type="NCBI Taxonomy" id="505711"/>
    <lineage>
        <taxon>Eukaryota</taxon>
        <taxon>Discoba</taxon>
        <taxon>Jakobida</taxon>
        <taxon>Andalucina</taxon>
        <taxon>Andaluciidae</taxon>
        <taxon>Andalucia</taxon>
    </lineage>
</organism>
<feature type="repeat" description="Solcar" evidence="12">
    <location>
        <begin position="438"/>
        <end position="523"/>
    </location>
</feature>
<dbReference type="InterPro" id="IPR002048">
    <property type="entry name" value="EF_hand_dom"/>
</dbReference>
<dbReference type="GO" id="GO:0005743">
    <property type="term" value="C:mitochondrial inner membrane"/>
    <property type="evidence" value="ECO:0007669"/>
    <property type="project" value="UniProtKB-SubCell"/>
</dbReference>
<dbReference type="SUPFAM" id="SSF47473">
    <property type="entry name" value="EF-hand"/>
    <property type="match status" value="2"/>
</dbReference>
<feature type="repeat" description="Solcar" evidence="12">
    <location>
        <begin position="533"/>
        <end position="621"/>
    </location>
</feature>
<evidence type="ECO:0000256" key="8">
    <source>
        <dbReference type="ARBA" id="ARBA00022989"/>
    </source>
</evidence>
<dbReference type="InterPro" id="IPR051028">
    <property type="entry name" value="Mito_Solute_Carrier"/>
</dbReference>
<evidence type="ECO:0000259" key="13">
    <source>
        <dbReference type="PROSITE" id="PS50222"/>
    </source>
</evidence>
<dbReference type="PRINTS" id="PR00926">
    <property type="entry name" value="MITOCARRIER"/>
</dbReference>
<evidence type="ECO:0000256" key="2">
    <source>
        <dbReference type="ARBA" id="ARBA00006375"/>
    </source>
</evidence>
<dbReference type="GO" id="GO:0015183">
    <property type="term" value="F:L-aspartate transmembrane transporter activity"/>
    <property type="evidence" value="ECO:0007669"/>
    <property type="project" value="TreeGrafter"/>
</dbReference>
<feature type="repeat" description="Solcar" evidence="12">
    <location>
        <begin position="630"/>
        <end position="718"/>
    </location>
</feature>
<dbReference type="PANTHER" id="PTHR45678:SF5">
    <property type="entry name" value="AT03939P-RELATED"/>
    <property type="match status" value="1"/>
</dbReference>
<dbReference type="CDD" id="cd00051">
    <property type="entry name" value="EFh"/>
    <property type="match status" value="1"/>
</dbReference>
<gene>
    <name evidence="14" type="ORF">ANDGO_04293</name>
</gene>
<feature type="domain" description="EF-hand" evidence="13">
    <location>
        <begin position="143"/>
        <end position="178"/>
    </location>
</feature>
<name>A0A8K0F0Y5_ANDGO</name>
<dbReference type="GO" id="GO:0005509">
    <property type="term" value="F:calcium ion binding"/>
    <property type="evidence" value="ECO:0007669"/>
    <property type="project" value="InterPro"/>
</dbReference>
<dbReference type="Pfam" id="PF00153">
    <property type="entry name" value="Mito_carr"/>
    <property type="match status" value="3"/>
</dbReference>
<dbReference type="InterPro" id="IPR002067">
    <property type="entry name" value="MCP"/>
</dbReference>
<dbReference type="FunFam" id="1.50.40.10:FF:000004">
    <property type="entry name" value="Calcium-binding mitochondrial carrier protein Aralar1"/>
    <property type="match status" value="1"/>
</dbReference>
<comment type="subunit">
    <text evidence="11">Homodimer (via N-terminus).</text>
</comment>
<keyword evidence="6" id="KW-0999">Mitochondrion inner membrane</keyword>
<evidence type="ECO:0000256" key="4">
    <source>
        <dbReference type="ARBA" id="ARBA00022692"/>
    </source>
</evidence>
<keyword evidence="7" id="KW-0106">Calcium</keyword>
<reference evidence="14" key="1">
    <citation type="submission" date="2019-09" db="EMBL/GenBank/DDBJ databases">
        <title>The Mitochondrial Proteome of the Jakobid, Andalucia godoyi, a Protist With the Most Gene-Rich and Bacteria-Like Mitochondrial Genome.</title>
        <authorList>
            <person name="Gray M.W."/>
            <person name="Burger G."/>
            <person name="Derelle R."/>
            <person name="Klimes V."/>
            <person name="Leger M."/>
            <person name="Sarrasin M."/>
            <person name="Vlcek C."/>
            <person name="Roger A.J."/>
            <person name="Elias M."/>
            <person name="Lang B.F."/>
        </authorList>
    </citation>
    <scope>NUCLEOTIDE SEQUENCE</scope>
    <source>
        <strain evidence="14">And28</strain>
    </source>
</reference>
<keyword evidence="4 12" id="KW-0812">Transmembrane</keyword>
<evidence type="ECO:0000256" key="3">
    <source>
        <dbReference type="ARBA" id="ARBA00022448"/>
    </source>
</evidence>
<comment type="caution">
    <text evidence="14">The sequence shown here is derived from an EMBL/GenBank/DDBJ whole genome shotgun (WGS) entry which is preliminary data.</text>
</comment>